<evidence type="ECO:0000256" key="1">
    <source>
        <dbReference type="ARBA" id="ARBA00002958"/>
    </source>
</evidence>
<evidence type="ECO:0000313" key="9">
    <source>
        <dbReference type="Proteomes" id="UP000499080"/>
    </source>
</evidence>
<dbReference type="SUPFAM" id="SSF48050">
    <property type="entry name" value="Hemocyanin, N-terminal domain"/>
    <property type="match status" value="1"/>
</dbReference>
<dbReference type="PANTHER" id="PTHR11511:SF5">
    <property type="entry name" value="FAT-BODY PROTEIN 1-RELATED"/>
    <property type="match status" value="1"/>
</dbReference>
<keyword evidence="3" id="KW-0813">Transport</keyword>
<name>A0A4Y2N9W0_ARAVE</name>
<feature type="domain" description="Hemocyanin N-terminal" evidence="6">
    <location>
        <begin position="4"/>
        <end position="45"/>
    </location>
</feature>
<dbReference type="InterPro" id="IPR013788">
    <property type="entry name" value="Hemocyanin/hexamerin"/>
</dbReference>
<feature type="non-terminal residue" evidence="7">
    <location>
        <position position="77"/>
    </location>
</feature>
<evidence type="ECO:0000259" key="6">
    <source>
        <dbReference type="Pfam" id="PF03722"/>
    </source>
</evidence>
<comment type="subcellular location">
    <subcellularLocation>
        <location evidence="2">Secreted</location>
        <location evidence="2">Extracellular space</location>
    </subcellularLocation>
</comment>
<dbReference type="GO" id="GO:0005344">
    <property type="term" value="F:oxygen carrier activity"/>
    <property type="evidence" value="ECO:0007669"/>
    <property type="project" value="UniProtKB-KW"/>
</dbReference>
<evidence type="ECO:0000313" key="7">
    <source>
        <dbReference type="EMBL" id="GBN36041.1"/>
    </source>
</evidence>
<reference evidence="7 9" key="1">
    <citation type="journal article" date="2019" name="Sci. Rep.">
        <title>Orb-weaving spider Araneus ventricosus genome elucidates the spidroin gene catalogue.</title>
        <authorList>
            <person name="Kono N."/>
            <person name="Nakamura H."/>
            <person name="Ohtoshi R."/>
            <person name="Moran D.A.P."/>
            <person name="Shinohara A."/>
            <person name="Yoshida Y."/>
            <person name="Fujiwara M."/>
            <person name="Mori M."/>
            <person name="Tomita M."/>
            <person name="Arakawa K."/>
        </authorList>
    </citation>
    <scope>NUCLEOTIDE SEQUENCE [LARGE SCALE GENOMIC DNA]</scope>
</reference>
<keyword evidence="4" id="KW-0561">Oxygen transport</keyword>
<proteinExistence type="predicted"/>
<gene>
    <name evidence="7" type="primary">HCF_1</name>
    <name evidence="8" type="synonym">HCF_2</name>
    <name evidence="8" type="ORF">AVEN_112826_1</name>
    <name evidence="7" type="ORF">AVEN_83280_1</name>
</gene>
<comment type="function">
    <text evidence="1">Hemocyanins are copper-containing oxygen carriers occurring freely dissolved in the hemolymph of many mollusks and arthropods.</text>
</comment>
<evidence type="ECO:0000313" key="8">
    <source>
        <dbReference type="EMBL" id="GBN36066.1"/>
    </source>
</evidence>
<accession>A0A4Y2N9W0</accession>
<keyword evidence="9" id="KW-1185">Reference proteome</keyword>
<comment type="caution">
    <text evidence="7">The sequence shown here is derived from an EMBL/GenBank/DDBJ whole genome shotgun (WGS) entry which is preliminary data.</text>
</comment>
<dbReference type="PANTHER" id="PTHR11511">
    <property type="entry name" value="LARVAL STORAGE PROTEIN/PHENOLOXIDASE"/>
    <property type="match status" value="1"/>
</dbReference>
<evidence type="ECO:0000256" key="4">
    <source>
        <dbReference type="ARBA" id="ARBA00022621"/>
    </source>
</evidence>
<dbReference type="OrthoDB" id="6437123at2759"/>
<dbReference type="Proteomes" id="UP000499080">
    <property type="component" value="Unassembled WGS sequence"/>
</dbReference>
<protein>
    <submittedName>
        <fullName evidence="7">Hemocyanin F chain</fullName>
    </submittedName>
</protein>
<evidence type="ECO:0000256" key="5">
    <source>
        <dbReference type="ARBA" id="ARBA00023008"/>
    </source>
</evidence>
<dbReference type="EMBL" id="BGPR01126963">
    <property type="protein sequence ID" value="GBN36041.1"/>
    <property type="molecule type" value="Genomic_DNA"/>
</dbReference>
<dbReference type="AlphaFoldDB" id="A0A4Y2N9W0"/>
<dbReference type="InterPro" id="IPR036697">
    <property type="entry name" value="Hemocyanin_N_sf"/>
</dbReference>
<dbReference type="EMBL" id="BGPR01126969">
    <property type="protein sequence ID" value="GBN36066.1"/>
    <property type="molecule type" value="Genomic_DNA"/>
</dbReference>
<organism evidence="7 9">
    <name type="scientific">Araneus ventricosus</name>
    <name type="common">Orbweaver spider</name>
    <name type="synonym">Epeira ventricosa</name>
    <dbReference type="NCBI Taxonomy" id="182803"/>
    <lineage>
        <taxon>Eukaryota</taxon>
        <taxon>Metazoa</taxon>
        <taxon>Ecdysozoa</taxon>
        <taxon>Arthropoda</taxon>
        <taxon>Chelicerata</taxon>
        <taxon>Arachnida</taxon>
        <taxon>Araneae</taxon>
        <taxon>Araneomorphae</taxon>
        <taxon>Entelegynae</taxon>
        <taxon>Araneoidea</taxon>
        <taxon>Araneidae</taxon>
        <taxon>Araneus</taxon>
    </lineage>
</organism>
<evidence type="ECO:0000256" key="3">
    <source>
        <dbReference type="ARBA" id="ARBA00022448"/>
    </source>
</evidence>
<sequence length="77" mass="8756">MFLSFAVAEDFEDFIHLAKQARFIVNEGLFVFSASAALLHREDSRGLMVPPIQEIFPDRFIPCETINQAIKADLNRS</sequence>
<dbReference type="GO" id="GO:0005576">
    <property type="term" value="C:extracellular region"/>
    <property type="evidence" value="ECO:0007669"/>
    <property type="project" value="UniProtKB-SubCell"/>
</dbReference>
<keyword evidence="5" id="KW-0186">Copper</keyword>
<dbReference type="Gene3D" id="1.20.1370.10">
    <property type="entry name" value="Hemocyanin, N-terminal domain"/>
    <property type="match status" value="1"/>
</dbReference>
<evidence type="ECO:0000256" key="2">
    <source>
        <dbReference type="ARBA" id="ARBA00004239"/>
    </source>
</evidence>
<dbReference type="Pfam" id="PF03722">
    <property type="entry name" value="Hemocyanin_N"/>
    <property type="match status" value="1"/>
</dbReference>
<dbReference type="InterPro" id="IPR005204">
    <property type="entry name" value="Hemocyanin_N"/>
</dbReference>